<dbReference type="Proteomes" id="UP000179129">
    <property type="component" value="Unassembled WGS sequence"/>
</dbReference>
<dbReference type="InterPro" id="IPR024618">
    <property type="entry name" value="DUF3857"/>
</dbReference>
<feature type="domain" description="DUF3857" evidence="1">
    <location>
        <begin position="101"/>
        <end position="276"/>
    </location>
</feature>
<dbReference type="STRING" id="1817867.A3F83_07855"/>
<evidence type="ECO:0000259" key="1">
    <source>
        <dbReference type="Pfam" id="PF12969"/>
    </source>
</evidence>
<dbReference type="Pfam" id="PF12969">
    <property type="entry name" value="DUF3857"/>
    <property type="match status" value="1"/>
</dbReference>
<dbReference type="Gene3D" id="2.60.120.1130">
    <property type="match status" value="1"/>
</dbReference>
<evidence type="ECO:0000313" key="2">
    <source>
        <dbReference type="EMBL" id="OGG05441.1"/>
    </source>
</evidence>
<proteinExistence type="predicted"/>
<gene>
    <name evidence="2" type="ORF">A3F83_07855</name>
</gene>
<organism evidence="2 3">
    <name type="scientific">Candidatus Glassbacteria bacterium RIFCSPLOWO2_12_FULL_58_11</name>
    <dbReference type="NCBI Taxonomy" id="1817867"/>
    <lineage>
        <taxon>Bacteria</taxon>
        <taxon>Candidatus Glassiibacteriota</taxon>
    </lineage>
</organism>
<dbReference type="AlphaFoldDB" id="A0A1F5YZ36"/>
<reference evidence="2 3" key="1">
    <citation type="journal article" date="2016" name="Nat. Commun.">
        <title>Thousands of microbial genomes shed light on interconnected biogeochemical processes in an aquifer system.</title>
        <authorList>
            <person name="Anantharaman K."/>
            <person name="Brown C.T."/>
            <person name="Hug L.A."/>
            <person name="Sharon I."/>
            <person name="Castelle C.J."/>
            <person name="Probst A.J."/>
            <person name="Thomas B.C."/>
            <person name="Singh A."/>
            <person name="Wilkins M.J."/>
            <person name="Karaoz U."/>
            <person name="Brodie E.L."/>
            <person name="Williams K.H."/>
            <person name="Hubbard S.S."/>
            <person name="Banfield J.F."/>
        </authorList>
    </citation>
    <scope>NUCLEOTIDE SEQUENCE [LARGE SCALE GENOMIC DNA]</scope>
</reference>
<sequence length="709" mass="78681">MSERAGYQPYFYQLTIATILFDRKRSNTEALFMKRATAGLYQSVLTAALLLTISLPRPALNAPLGEQETARLVADAPGADEYPDAGALILYQEKNVSVAEDNTQVLEEQLLVKILKDRGRRFGDQKRMFDARTDSVEVLRARTWLPGGQTVPVEAKAINVITPPELTGAAIYADIKQKVISFGSIAPGVVIELVTRTISRPDTSAPLNLYPYWDVEVFRSDEPILEKIYDLEIPADFPEPRLFTGGGLEIAPDSADQESERPKAKHYRWEVRDEPMIHRIPYMPGTLAFAPFLLYSNVDSWEKLGSWLGAQFYPKAQPDAAIRAKVAELTAGSKTPADTVREIYLFVTTQVRNISLQLGLAGYAPTEAAKVFQNMYGHELDKAALLSAMLTAAGFENYPALSRADQVDLLEPSIPSAAQFSRVSIYVPGLFTDSTFANPLYPQTERHGLWLMPIAQYNRYAYYSRGQGARALVILPCGGTLCRIQEFPPEKSLSYSNASLELDAEGNLTGQFKTVTDGLFDAQARLALKDLTPRELEQFFRQATNSVGEGAEMQSDSLSDLRDLTAPASAGLSFSAPEVGVVQGEMMIVRLPQAPFEFAGLPYFPELKEREFDFVADGPFVLASEISLGLPEGWTVAYSPEDLSRSSQFGRWNIDCSISGGRLNFSRRLMLTSRQVKTYDYPDFKKFCESFTLPRYSLLLLEKKAAPGK</sequence>
<protein>
    <recommendedName>
        <fullName evidence="1">DUF3857 domain-containing protein</fullName>
    </recommendedName>
</protein>
<dbReference type="Gene3D" id="2.60.40.3140">
    <property type="match status" value="1"/>
</dbReference>
<dbReference type="EMBL" id="MFIX01000050">
    <property type="protein sequence ID" value="OGG05441.1"/>
    <property type="molecule type" value="Genomic_DNA"/>
</dbReference>
<name>A0A1F5YZ36_9BACT</name>
<evidence type="ECO:0000313" key="3">
    <source>
        <dbReference type="Proteomes" id="UP000179129"/>
    </source>
</evidence>
<comment type="caution">
    <text evidence="2">The sequence shown here is derived from an EMBL/GenBank/DDBJ whole genome shotgun (WGS) entry which is preliminary data.</text>
</comment>
<dbReference type="SUPFAM" id="SSF54001">
    <property type="entry name" value="Cysteine proteinases"/>
    <property type="match status" value="1"/>
</dbReference>
<dbReference type="Gene3D" id="3.10.620.30">
    <property type="match status" value="1"/>
</dbReference>
<accession>A0A1F5YZ36</accession>
<dbReference type="InterPro" id="IPR038765">
    <property type="entry name" value="Papain-like_cys_pep_sf"/>
</dbReference>